<dbReference type="EMBL" id="RCSS01000033">
    <property type="protein sequence ID" value="RVD93375.1"/>
    <property type="molecule type" value="Genomic_DNA"/>
</dbReference>
<dbReference type="STRING" id="291195.A0A437AQ46"/>
<evidence type="ECO:0000313" key="6">
    <source>
        <dbReference type="EMBL" id="RVD93375.1"/>
    </source>
</evidence>
<dbReference type="SUPFAM" id="SSF54495">
    <property type="entry name" value="UBC-like"/>
    <property type="match status" value="1"/>
</dbReference>
<feature type="active site" description="Glycyl thioester intermediate" evidence="3">
    <location>
        <position position="85"/>
    </location>
</feature>
<dbReference type="CDD" id="cd23797">
    <property type="entry name" value="UBCc_UBE2H"/>
    <property type="match status" value="1"/>
</dbReference>
<keyword evidence="4" id="KW-0547">Nucleotide-binding</keyword>
<dbReference type="Gene3D" id="3.10.110.10">
    <property type="entry name" value="Ubiquitin Conjugating Enzyme"/>
    <property type="match status" value="1"/>
</dbReference>
<dbReference type="OrthoDB" id="269518at2759"/>
<evidence type="ECO:0000313" key="7">
    <source>
        <dbReference type="Proteomes" id="UP000282876"/>
    </source>
</evidence>
<dbReference type="GO" id="GO:0005524">
    <property type="term" value="F:ATP binding"/>
    <property type="evidence" value="ECO:0007669"/>
    <property type="project" value="UniProtKB-UniRule"/>
</dbReference>
<dbReference type="PROSITE" id="PS50127">
    <property type="entry name" value="UBC_2"/>
    <property type="match status" value="1"/>
</dbReference>
<name>A0A437AQ46_9MICR</name>
<accession>A0A437AQ46</accession>
<dbReference type="InterPro" id="IPR016135">
    <property type="entry name" value="UBQ-conjugating_enzyme/RWD"/>
</dbReference>
<evidence type="ECO:0000256" key="1">
    <source>
        <dbReference type="ARBA" id="ARBA00022679"/>
    </source>
</evidence>
<reference evidence="6 7" key="1">
    <citation type="submission" date="2018-10" db="EMBL/GenBank/DDBJ databases">
        <title>Draft genome sequence of the microsporidian Tubulinosema ratisbonensis.</title>
        <authorList>
            <person name="Polonais V."/>
            <person name="Peyretaillade E."/>
            <person name="Niehus S."/>
            <person name="Wawrzyniak I."/>
            <person name="Franchet A."/>
            <person name="Gaspin C."/>
            <person name="Reichstadt M."/>
            <person name="Belser C."/>
            <person name="Labadie K."/>
            <person name="Delbac F."/>
            <person name="Ferrandon D."/>
        </authorList>
    </citation>
    <scope>NUCLEOTIDE SEQUENCE [LARGE SCALE GENOMIC DNA]</scope>
    <source>
        <strain evidence="6 7">Franzen</strain>
    </source>
</reference>
<comment type="similarity">
    <text evidence="4">Belongs to the ubiquitin-conjugating enzyme family.</text>
</comment>
<gene>
    <name evidence="6" type="ORF">TUBRATIS_001000</name>
</gene>
<keyword evidence="1" id="KW-0808">Transferase</keyword>
<dbReference type="AlphaFoldDB" id="A0A437AQ46"/>
<dbReference type="InterPro" id="IPR023313">
    <property type="entry name" value="UBQ-conjugating_AS"/>
</dbReference>
<dbReference type="Proteomes" id="UP000282876">
    <property type="component" value="Unassembled WGS sequence"/>
</dbReference>
<proteinExistence type="inferred from homology"/>
<comment type="caution">
    <text evidence="6">The sequence shown here is derived from an EMBL/GenBank/DDBJ whole genome shotgun (WGS) entry which is preliminary data.</text>
</comment>
<protein>
    <submittedName>
        <fullName evidence="6">Ubiquitin-conjugating enzyme E2 8</fullName>
    </submittedName>
</protein>
<evidence type="ECO:0000259" key="5">
    <source>
        <dbReference type="PROSITE" id="PS50127"/>
    </source>
</evidence>
<dbReference type="VEuPathDB" id="MicrosporidiaDB:TUBRATIS_001000"/>
<organism evidence="6 7">
    <name type="scientific">Tubulinosema ratisbonensis</name>
    <dbReference type="NCBI Taxonomy" id="291195"/>
    <lineage>
        <taxon>Eukaryota</taxon>
        <taxon>Fungi</taxon>
        <taxon>Fungi incertae sedis</taxon>
        <taxon>Microsporidia</taxon>
        <taxon>Tubulinosematoidea</taxon>
        <taxon>Tubulinosematidae</taxon>
        <taxon>Tubulinosema</taxon>
    </lineage>
</organism>
<keyword evidence="7" id="KW-1185">Reference proteome</keyword>
<sequence length="169" mass="19106">MPSMHSRLKSEYLKLFNAKFQVKIKSESENELEVLIDGPSDTPYKDGKFTINIKLTQEYPYKSPSVGFVTRIFHPNIDEKSGSVCLDVLNQYWSPLYDCKIICESFIPLLLRYPNPSDPLNPEAASVLMKSPEAFSEAVVKHVREYSLGADQLGLLKNLSDVDSDSLEI</sequence>
<dbReference type="PANTHER" id="PTHR24068">
    <property type="entry name" value="UBIQUITIN-CONJUGATING ENZYME E2"/>
    <property type="match status" value="1"/>
</dbReference>
<dbReference type="SMART" id="SM00212">
    <property type="entry name" value="UBCc"/>
    <property type="match status" value="1"/>
</dbReference>
<evidence type="ECO:0000256" key="3">
    <source>
        <dbReference type="PROSITE-ProRule" id="PRU10133"/>
    </source>
</evidence>
<dbReference type="InterPro" id="IPR000608">
    <property type="entry name" value="UBC"/>
</dbReference>
<keyword evidence="2 4" id="KW-0833">Ubl conjugation pathway</keyword>
<keyword evidence="4" id="KW-0067">ATP-binding</keyword>
<dbReference type="PROSITE" id="PS00183">
    <property type="entry name" value="UBC_1"/>
    <property type="match status" value="1"/>
</dbReference>
<dbReference type="Pfam" id="PF00179">
    <property type="entry name" value="UQ_con"/>
    <property type="match status" value="1"/>
</dbReference>
<evidence type="ECO:0000256" key="2">
    <source>
        <dbReference type="ARBA" id="ARBA00022786"/>
    </source>
</evidence>
<feature type="domain" description="UBC core" evidence="5">
    <location>
        <begin position="3"/>
        <end position="148"/>
    </location>
</feature>
<evidence type="ECO:0000256" key="4">
    <source>
        <dbReference type="RuleBase" id="RU362109"/>
    </source>
</evidence>
<dbReference type="GO" id="GO:0016740">
    <property type="term" value="F:transferase activity"/>
    <property type="evidence" value="ECO:0007669"/>
    <property type="project" value="UniProtKB-KW"/>
</dbReference>